<evidence type="ECO:0000256" key="2">
    <source>
        <dbReference type="ARBA" id="ARBA00008421"/>
    </source>
</evidence>
<evidence type="ECO:0000256" key="6">
    <source>
        <dbReference type="PROSITE-ProRule" id="PRU00505"/>
    </source>
</evidence>
<keyword evidence="5" id="KW-0539">Nucleus</keyword>
<comment type="similarity">
    <text evidence="2">Belongs to the TEC1 family.</text>
</comment>
<dbReference type="Gene3D" id="6.10.20.40">
    <property type="entry name" value="TEA/ATTS domain"/>
    <property type="match status" value="1"/>
</dbReference>
<evidence type="ECO:0000313" key="10">
    <source>
        <dbReference type="Proteomes" id="UP000253472"/>
    </source>
</evidence>
<dbReference type="Pfam" id="PF01285">
    <property type="entry name" value="TEA"/>
    <property type="match status" value="1"/>
</dbReference>
<evidence type="ECO:0000313" key="9">
    <source>
        <dbReference type="EMBL" id="RCK64503.1"/>
    </source>
</evidence>
<evidence type="ECO:0000256" key="5">
    <source>
        <dbReference type="ARBA" id="ARBA00023242"/>
    </source>
</evidence>
<evidence type="ECO:0000256" key="7">
    <source>
        <dbReference type="SAM" id="MobiDB-lite"/>
    </source>
</evidence>
<dbReference type="PANTHER" id="PTHR11834">
    <property type="entry name" value="TRANSCRIPTIONAL ENHANCER FACTOR TEF RELATED"/>
    <property type="match status" value="1"/>
</dbReference>
<dbReference type="InterPro" id="IPR050937">
    <property type="entry name" value="TEC1_TEAD_TF"/>
</dbReference>
<feature type="compositionally biased region" description="Low complexity" evidence="7">
    <location>
        <begin position="634"/>
        <end position="651"/>
    </location>
</feature>
<dbReference type="PROSITE" id="PS00554">
    <property type="entry name" value="TEA_1"/>
    <property type="match status" value="1"/>
</dbReference>
<keyword evidence="10" id="KW-1185">Reference proteome</keyword>
<accession>A0A367YF60</accession>
<dbReference type="AlphaFoldDB" id="A0A367YF60"/>
<sequence>MRNSSSNQQQNKKLPLIVDVAIDTNGKQLYQVHESSKLVRKEMPRSTNFAINNEITDHDAGYFISQQQQLQQAAASNDDRVTPVRKVLGALSPSSLNQKRTHDDLPHHHHHGDNDDDSDSDGHMHDDKHPGGMMGSNHHMYGNAGGENYNANGGANNYVHDLQHIPTGAYSRVQDNDIWSDDVEQAFEEVLRLIPKNGLNKIKIAGRSCGRNELISDYIFTKTGKYRTRKQVSSHIQVIKNLGQKLDIIQLINDGPMFANKEEQIQSAKKFEEVFSKINLNKSLGFSDSMKRKSPGDGSFAMHLPATKRIRRKNSGNPLNKIKFSNFFMSVNDQYSMNPIVLTIQQNNNDVKSLKLKDNANISNRFPGLNDFKNCSHIPIIHNMVKVLLPQLPATYNIDSGFSSSYALRYEQPGNITPTHASIISPENTYSSFTCIYSYGKEVLKFDEDGIRLNQDRDFLTRFWKFFFGTLVDKTETDINVAFKGITIKQIIYEASPNSVKQEDDSSKVCKLKVKLVLLWEFAKVDECKDALTTTTKIVLPPRILTSSTDVTQQVFEYSQPAINSIEASSSTYSSAPPSTMDLNNHNLSASSAATSAYSAGFHSAPTSAVSEGVAQQPVFKPQVKLQKKFQSLQHLQPHHMAQQQPQQPQQFAVRNGGYGTPQPVTSSPYAQYSMPPPPPPPAQIYGTSYTHHSNMDLMMLSSVQAGQHNAAAAVAAVNGGAEAAAAAAGPEYQLGSSIGYSEGFAGEF</sequence>
<feature type="region of interest" description="Disordered" evidence="7">
    <location>
        <begin position="631"/>
        <end position="661"/>
    </location>
</feature>
<evidence type="ECO:0000256" key="1">
    <source>
        <dbReference type="ARBA" id="ARBA00004123"/>
    </source>
</evidence>
<dbReference type="GO" id="GO:0000978">
    <property type="term" value="F:RNA polymerase II cis-regulatory region sequence-specific DNA binding"/>
    <property type="evidence" value="ECO:0007669"/>
    <property type="project" value="TreeGrafter"/>
</dbReference>
<dbReference type="GO" id="GO:0000981">
    <property type="term" value="F:DNA-binding transcription factor activity, RNA polymerase II-specific"/>
    <property type="evidence" value="ECO:0007669"/>
    <property type="project" value="TreeGrafter"/>
</dbReference>
<dbReference type="PROSITE" id="PS51088">
    <property type="entry name" value="TEA_2"/>
    <property type="match status" value="1"/>
</dbReference>
<dbReference type="OrthoDB" id="10006572at2759"/>
<feature type="region of interest" description="Disordered" evidence="7">
    <location>
        <begin position="89"/>
        <end position="139"/>
    </location>
</feature>
<dbReference type="InterPro" id="IPR038096">
    <property type="entry name" value="TEA/ATTS_sf"/>
</dbReference>
<dbReference type="GO" id="GO:0005634">
    <property type="term" value="C:nucleus"/>
    <property type="evidence" value="ECO:0007669"/>
    <property type="project" value="UniProtKB-SubCell"/>
</dbReference>
<comment type="caution">
    <text evidence="9">The sequence shown here is derived from an EMBL/GenBank/DDBJ whole genome shotgun (WGS) entry which is preliminary data.</text>
</comment>
<keyword evidence="4" id="KW-0804">Transcription</keyword>
<dbReference type="InterPro" id="IPR000818">
    <property type="entry name" value="TEA/ATTS_dom"/>
</dbReference>
<feature type="DNA-binding region" description="TEA" evidence="6">
    <location>
        <begin position="172"/>
        <end position="246"/>
    </location>
</feature>
<name>A0A367YF60_9ASCO</name>
<dbReference type="GO" id="GO:0005667">
    <property type="term" value="C:transcription regulator complex"/>
    <property type="evidence" value="ECO:0007669"/>
    <property type="project" value="TreeGrafter"/>
</dbReference>
<comment type="subcellular location">
    <subcellularLocation>
        <location evidence="1">Nucleus</location>
    </subcellularLocation>
</comment>
<proteinExistence type="inferred from homology"/>
<dbReference type="Proteomes" id="UP000253472">
    <property type="component" value="Unassembled WGS sequence"/>
</dbReference>
<dbReference type="PRINTS" id="PR00065">
    <property type="entry name" value="TEADOMAIN"/>
</dbReference>
<evidence type="ECO:0000259" key="8">
    <source>
        <dbReference type="PROSITE" id="PS51088"/>
    </source>
</evidence>
<dbReference type="STRING" id="5486.A0A367YF60"/>
<dbReference type="SMART" id="SM00426">
    <property type="entry name" value="TEA"/>
    <property type="match status" value="1"/>
</dbReference>
<evidence type="ECO:0000256" key="4">
    <source>
        <dbReference type="ARBA" id="ARBA00023163"/>
    </source>
</evidence>
<feature type="compositionally biased region" description="Basic and acidic residues" evidence="7">
    <location>
        <begin position="120"/>
        <end position="130"/>
    </location>
</feature>
<reference evidence="9 10" key="1">
    <citation type="submission" date="2018-06" db="EMBL/GenBank/DDBJ databases">
        <title>Whole genome sequencing of Candida tropicalis (genome annotated by CSBL at Korea University).</title>
        <authorList>
            <person name="Ahn J."/>
        </authorList>
    </citation>
    <scope>NUCLEOTIDE SEQUENCE [LARGE SCALE GENOMIC DNA]</scope>
    <source>
        <strain evidence="9 10">ATCC 20962</strain>
    </source>
</reference>
<evidence type="ECO:0000256" key="3">
    <source>
        <dbReference type="ARBA" id="ARBA00023015"/>
    </source>
</evidence>
<feature type="domain" description="TEA" evidence="8">
    <location>
        <begin position="172"/>
        <end position="246"/>
    </location>
</feature>
<dbReference type="EMBL" id="QLNQ01000022">
    <property type="protein sequence ID" value="RCK64503.1"/>
    <property type="molecule type" value="Genomic_DNA"/>
</dbReference>
<gene>
    <name evidence="9" type="primary">TEC1_0</name>
    <name evidence="9" type="ORF">Cantr_00102</name>
</gene>
<protein>
    <submittedName>
        <fullName evidence="9">Transcription activator TEC1</fullName>
    </submittedName>
</protein>
<organism evidence="9 10">
    <name type="scientific">Candida viswanathii</name>
    <dbReference type="NCBI Taxonomy" id="5486"/>
    <lineage>
        <taxon>Eukaryota</taxon>
        <taxon>Fungi</taxon>
        <taxon>Dikarya</taxon>
        <taxon>Ascomycota</taxon>
        <taxon>Saccharomycotina</taxon>
        <taxon>Pichiomycetes</taxon>
        <taxon>Debaryomycetaceae</taxon>
        <taxon>Candida/Lodderomyces clade</taxon>
        <taxon>Candida</taxon>
    </lineage>
</organism>
<keyword evidence="3" id="KW-0805">Transcription regulation</keyword>
<dbReference type="PANTHER" id="PTHR11834:SF0">
    <property type="entry name" value="PROTEIN SCALLOPED"/>
    <property type="match status" value="1"/>
</dbReference>